<reference evidence="4" key="1">
    <citation type="submission" date="2020-07" db="EMBL/GenBank/DDBJ databases">
        <title>Huge and variable diversity of episymbiotic CPR bacteria and DPANN archaea in groundwater ecosystems.</title>
        <authorList>
            <person name="He C.Y."/>
            <person name="Keren R."/>
            <person name="Whittaker M."/>
            <person name="Farag I.F."/>
            <person name="Doudna J."/>
            <person name="Cate J.H.D."/>
            <person name="Banfield J.F."/>
        </authorList>
    </citation>
    <scope>NUCLEOTIDE SEQUENCE</scope>
    <source>
        <strain evidence="4">NC_groundwater_1520_Pr4_B-0.1um_53_5</strain>
    </source>
</reference>
<protein>
    <submittedName>
        <fullName evidence="4">Glycosyltransferase</fullName>
    </submittedName>
</protein>
<keyword evidence="1" id="KW-0328">Glycosyltransferase</keyword>
<feature type="domain" description="Glycosyltransferase 2-like" evidence="3">
    <location>
        <begin position="6"/>
        <end position="107"/>
    </location>
</feature>
<name>A0A933MJZ8_UNCT6</name>
<dbReference type="EMBL" id="JACQXR010000039">
    <property type="protein sequence ID" value="MBI4726215.1"/>
    <property type="molecule type" value="Genomic_DNA"/>
</dbReference>
<evidence type="ECO:0000256" key="1">
    <source>
        <dbReference type="ARBA" id="ARBA00022676"/>
    </source>
</evidence>
<dbReference type="AlphaFoldDB" id="A0A933MJZ8"/>
<sequence length="608" mass="67921">MKQGFSIIIPTCNTLPYLKLCLKSFKDHSAYSHQIIVCADGCRDGTNEFLRTYPGIDAVILDKNQGICSATNQAARLANREYLFLANDDLVAAPGWDQALMSLATSDRILSGVQIEPEWVPVAPCHLKQDFGRVFDEFREPEFLKYAAEESRQKQGVAEAGVNYPFLVHRELWNRLEGLDERFNPGPGSDPDLFYRLALGGAEFLRIRSCLFYHFGGRASRFAGESGRQSNSWKQAAARSRDVFSQKWGRPWDFGFGQAPKIKRPESLAFFVWGGIGNMIMALPAIDAARKDLPEAKITVIAQKQIMLQLVPPEIQSTVALNDPSYRGATGLLKLIKDLRKIKPRITLTSLPFPPIRYGLLALISGARDRVCPKANKIPGCNLKIQTGGKHYLERNLELLRPAGIDRKFRGYNLALVQDEIKQADEFLRRQKIDSSKRVGLHPGAGHPRKRWAKESFVALGKILTGRGFYLLVFGGPEEKQLADYLASSIGSSAYSWVGNHEFRATLALIRSCRAFISNDSGLAHCAAALAVPTLTIFGPTDPALSRPYGQMARVVQSPVKCGPCYRPANRYGCRQCDPRCLSQIFPEQVLKEFETLWRQSKPKEKTI</sequence>
<dbReference type="GO" id="GO:0005829">
    <property type="term" value="C:cytosol"/>
    <property type="evidence" value="ECO:0007669"/>
    <property type="project" value="TreeGrafter"/>
</dbReference>
<comment type="caution">
    <text evidence="4">The sequence shown here is derived from an EMBL/GenBank/DDBJ whole genome shotgun (WGS) entry which is preliminary data.</text>
</comment>
<keyword evidence="2" id="KW-0808">Transferase</keyword>
<dbReference type="InterPro" id="IPR002201">
    <property type="entry name" value="Glyco_trans_9"/>
</dbReference>
<dbReference type="Gene3D" id="3.90.550.10">
    <property type="entry name" value="Spore Coat Polysaccharide Biosynthesis Protein SpsA, Chain A"/>
    <property type="match status" value="1"/>
</dbReference>
<dbReference type="GO" id="GO:0009244">
    <property type="term" value="P:lipopolysaccharide core region biosynthetic process"/>
    <property type="evidence" value="ECO:0007669"/>
    <property type="project" value="TreeGrafter"/>
</dbReference>
<dbReference type="InterPro" id="IPR051199">
    <property type="entry name" value="LPS_LOS_Heptosyltrfase"/>
</dbReference>
<dbReference type="SUPFAM" id="SSF53448">
    <property type="entry name" value="Nucleotide-diphospho-sugar transferases"/>
    <property type="match status" value="1"/>
</dbReference>
<dbReference type="Pfam" id="PF01075">
    <property type="entry name" value="Glyco_transf_9"/>
    <property type="match status" value="1"/>
</dbReference>
<evidence type="ECO:0000259" key="3">
    <source>
        <dbReference type="Pfam" id="PF00535"/>
    </source>
</evidence>
<accession>A0A933MJZ8</accession>
<dbReference type="PANTHER" id="PTHR30160">
    <property type="entry name" value="TETRAACYLDISACCHARIDE 4'-KINASE-RELATED"/>
    <property type="match status" value="1"/>
</dbReference>
<dbReference type="InterPro" id="IPR001173">
    <property type="entry name" value="Glyco_trans_2-like"/>
</dbReference>
<dbReference type="SUPFAM" id="SSF53756">
    <property type="entry name" value="UDP-Glycosyltransferase/glycogen phosphorylase"/>
    <property type="match status" value="1"/>
</dbReference>
<evidence type="ECO:0000256" key="2">
    <source>
        <dbReference type="ARBA" id="ARBA00022679"/>
    </source>
</evidence>
<gene>
    <name evidence="4" type="ORF">HY768_03150</name>
</gene>
<evidence type="ECO:0000313" key="5">
    <source>
        <dbReference type="Proteomes" id="UP000736328"/>
    </source>
</evidence>
<dbReference type="Pfam" id="PF00535">
    <property type="entry name" value="Glycos_transf_2"/>
    <property type="match status" value="1"/>
</dbReference>
<dbReference type="CDD" id="cd03789">
    <property type="entry name" value="GT9_LPS_heptosyltransferase"/>
    <property type="match status" value="1"/>
</dbReference>
<dbReference type="GO" id="GO:0008713">
    <property type="term" value="F:ADP-heptose-lipopolysaccharide heptosyltransferase activity"/>
    <property type="evidence" value="ECO:0007669"/>
    <property type="project" value="TreeGrafter"/>
</dbReference>
<organism evidence="4 5">
    <name type="scientific">candidate division TA06 bacterium</name>
    <dbReference type="NCBI Taxonomy" id="2250710"/>
    <lineage>
        <taxon>Bacteria</taxon>
        <taxon>Bacteria division TA06</taxon>
    </lineage>
</organism>
<evidence type="ECO:0000313" key="4">
    <source>
        <dbReference type="EMBL" id="MBI4726215.1"/>
    </source>
</evidence>
<dbReference type="Proteomes" id="UP000736328">
    <property type="component" value="Unassembled WGS sequence"/>
</dbReference>
<proteinExistence type="predicted"/>
<dbReference type="Gene3D" id="3.40.50.2000">
    <property type="entry name" value="Glycogen Phosphorylase B"/>
    <property type="match status" value="2"/>
</dbReference>
<dbReference type="InterPro" id="IPR029044">
    <property type="entry name" value="Nucleotide-diphossugar_trans"/>
</dbReference>